<keyword evidence="6" id="KW-0735">Signal-anchor</keyword>
<dbReference type="GO" id="GO:0046354">
    <property type="term" value="P:mannan biosynthetic process"/>
    <property type="evidence" value="ECO:0007669"/>
    <property type="project" value="TreeGrafter"/>
</dbReference>
<comment type="similarity">
    <text evidence="3">Belongs to the MNN1/MNT family.</text>
</comment>
<dbReference type="Proteomes" id="UP000039324">
    <property type="component" value="Unassembled WGS sequence"/>
</dbReference>
<evidence type="ECO:0000313" key="12">
    <source>
        <dbReference type="EMBL" id="CEP03944.1"/>
    </source>
</evidence>
<name>A0A0G4J916_PLABS</name>
<keyword evidence="8" id="KW-0333">Golgi apparatus</keyword>
<dbReference type="InterPro" id="IPR022751">
    <property type="entry name" value="Alpha_mannosyltransferase"/>
</dbReference>
<feature type="transmembrane region" description="Helical" evidence="11">
    <location>
        <begin position="21"/>
        <end position="44"/>
    </location>
</feature>
<evidence type="ECO:0000256" key="7">
    <source>
        <dbReference type="ARBA" id="ARBA00022989"/>
    </source>
</evidence>
<evidence type="ECO:0000256" key="2">
    <source>
        <dbReference type="ARBA" id="ARBA00004606"/>
    </source>
</evidence>
<gene>
    <name evidence="12" type="ORF">PBRA_009524</name>
</gene>
<dbReference type="OrthoDB" id="430354at2759"/>
<keyword evidence="7 11" id="KW-1133">Transmembrane helix</keyword>
<sequence>MHVVAGRCRRRRRRARQTRNVRAVVVLVCAAGAAGALLLLWYTLDAAQKASRLAAFVSHRTAPAWPVLKAVHRLSRSVADAYQVAELGRAPRFSVDTSAWWVCEPVEVLDPTVWPTTMAPAELRTAVITITKLRRLRCALPIELWFLPDEVPGQSLVAHLATLGVTCRCTQELHEGLDVGVRFDRRRFQIKSIALAMSAFAEVVFLDSDNVPLADPTFLFDDVDAYARTGAVFWPDLWACNIHPIYWRILGLPDDTCKGRGTFESGQMLVDKRRHWQPVMLAMAMNLQPRLHYVLGTGGGVCGGGDKETFAAAFDALHHPYHKVGRQPGAAGRVRADGRWRQAAMVQYDPADTNRALFLHVNGDKFSPSSLLYGERRWALSDGRALTRRDDDIEAECLEIMVDFMCSDVYREHAPVFQTPDCRALRAALARF</sequence>
<dbReference type="Pfam" id="PF11051">
    <property type="entry name" value="Mannosyl_trans3"/>
    <property type="match status" value="2"/>
</dbReference>
<evidence type="ECO:0000313" key="13">
    <source>
        <dbReference type="Proteomes" id="UP000039324"/>
    </source>
</evidence>
<evidence type="ECO:0000256" key="8">
    <source>
        <dbReference type="ARBA" id="ARBA00023034"/>
    </source>
</evidence>
<evidence type="ECO:0008006" key="14">
    <source>
        <dbReference type="Google" id="ProtNLM"/>
    </source>
</evidence>
<evidence type="ECO:0000256" key="3">
    <source>
        <dbReference type="ARBA" id="ARBA00009105"/>
    </source>
</evidence>
<evidence type="ECO:0000256" key="5">
    <source>
        <dbReference type="ARBA" id="ARBA00022692"/>
    </source>
</evidence>
<dbReference type="GO" id="GO:0000026">
    <property type="term" value="F:alpha-1,2-mannosyltransferase activity"/>
    <property type="evidence" value="ECO:0007669"/>
    <property type="project" value="TreeGrafter"/>
</dbReference>
<evidence type="ECO:0000256" key="1">
    <source>
        <dbReference type="ARBA" id="ARBA00004394"/>
    </source>
</evidence>
<comment type="subcellular location">
    <subcellularLocation>
        <location evidence="10">Endomembrane system</location>
        <topology evidence="10">Single-pass membrane protein</topology>
    </subcellularLocation>
    <subcellularLocation>
        <location evidence="1">Golgi apparatus membrane</location>
    </subcellularLocation>
    <subcellularLocation>
        <location evidence="2">Membrane</location>
        <topology evidence="2">Single-pass type II membrane protein</topology>
    </subcellularLocation>
</comment>
<dbReference type="SUPFAM" id="SSF53448">
    <property type="entry name" value="Nucleotide-diphospho-sugar transferases"/>
    <property type="match status" value="1"/>
</dbReference>
<evidence type="ECO:0000256" key="11">
    <source>
        <dbReference type="SAM" id="Phobius"/>
    </source>
</evidence>
<keyword evidence="5 11" id="KW-0812">Transmembrane</keyword>
<dbReference type="OMA" id="DEMNKVP"/>
<evidence type="ECO:0000256" key="4">
    <source>
        <dbReference type="ARBA" id="ARBA00022679"/>
    </source>
</evidence>
<evidence type="ECO:0000256" key="6">
    <source>
        <dbReference type="ARBA" id="ARBA00022968"/>
    </source>
</evidence>
<keyword evidence="9 11" id="KW-0472">Membrane</keyword>
<reference evidence="12 13" key="1">
    <citation type="submission" date="2015-02" db="EMBL/GenBank/DDBJ databases">
        <authorList>
            <person name="Chooi Y.-H."/>
        </authorList>
    </citation>
    <scope>NUCLEOTIDE SEQUENCE [LARGE SCALE GENOMIC DNA]</scope>
    <source>
        <strain evidence="12">E3</strain>
    </source>
</reference>
<dbReference type="GO" id="GO:0000139">
    <property type="term" value="C:Golgi membrane"/>
    <property type="evidence" value="ECO:0007669"/>
    <property type="project" value="UniProtKB-SubCell"/>
</dbReference>
<dbReference type="EMBL" id="CDSF01000157">
    <property type="protein sequence ID" value="CEP03944.1"/>
    <property type="molecule type" value="Genomic_DNA"/>
</dbReference>
<dbReference type="STRING" id="37360.A0A0G4J916"/>
<dbReference type="AlphaFoldDB" id="A0A0G4J916"/>
<keyword evidence="4" id="KW-0808">Transferase</keyword>
<dbReference type="PANTHER" id="PTHR31646:SF1">
    <property type="entry name" value="ALPHA-1,2-MANNOSYLTRANSFERASE MNN2"/>
    <property type="match status" value="1"/>
</dbReference>
<keyword evidence="13" id="KW-1185">Reference proteome</keyword>
<dbReference type="InterPro" id="IPR029044">
    <property type="entry name" value="Nucleotide-diphossugar_trans"/>
</dbReference>
<dbReference type="PANTHER" id="PTHR31646">
    <property type="entry name" value="ALPHA-1,2-MANNOSYLTRANSFERASE MNN2"/>
    <property type="match status" value="1"/>
</dbReference>
<accession>A0A0G4J916</accession>
<protein>
    <recommendedName>
        <fullName evidence="14">Nucleotide-diphospho-sugar transferase domain-containing protein</fullName>
    </recommendedName>
</protein>
<evidence type="ECO:0000256" key="9">
    <source>
        <dbReference type="ARBA" id="ARBA00023136"/>
    </source>
</evidence>
<proteinExistence type="inferred from homology"/>
<evidence type="ECO:0000256" key="10">
    <source>
        <dbReference type="ARBA" id="ARBA00037847"/>
    </source>
</evidence>
<organism evidence="12 13">
    <name type="scientific">Plasmodiophora brassicae</name>
    <name type="common">Clubroot disease agent</name>
    <dbReference type="NCBI Taxonomy" id="37360"/>
    <lineage>
        <taxon>Eukaryota</taxon>
        <taxon>Sar</taxon>
        <taxon>Rhizaria</taxon>
        <taxon>Endomyxa</taxon>
        <taxon>Phytomyxea</taxon>
        <taxon>Plasmodiophorida</taxon>
        <taxon>Plasmodiophoridae</taxon>
        <taxon>Plasmodiophora</taxon>
    </lineage>
</organism>